<evidence type="ECO:0000256" key="3">
    <source>
        <dbReference type="ARBA" id="ARBA00023163"/>
    </source>
</evidence>
<reference evidence="6" key="1">
    <citation type="submission" date="2022-10" db="EMBL/GenBank/DDBJ databases">
        <authorList>
            <person name="Yue Y."/>
        </authorList>
    </citation>
    <scope>NUCLEOTIDE SEQUENCE</scope>
    <source>
        <strain evidence="6">Z654</strain>
    </source>
</reference>
<evidence type="ECO:0000313" key="6">
    <source>
        <dbReference type="EMBL" id="MCV6823993.1"/>
    </source>
</evidence>
<dbReference type="Gene3D" id="1.10.357.10">
    <property type="entry name" value="Tetracycline Repressor, domain 2"/>
    <property type="match status" value="1"/>
</dbReference>
<evidence type="ECO:0000256" key="1">
    <source>
        <dbReference type="ARBA" id="ARBA00023015"/>
    </source>
</evidence>
<dbReference type="SUPFAM" id="SSF46689">
    <property type="entry name" value="Homeodomain-like"/>
    <property type="match status" value="1"/>
</dbReference>
<dbReference type="RefSeq" id="WP_263952817.1">
    <property type="nucleotide sequence ID" value="NZ_JAOYFC010000001.1"/>
</dbReference>
<evidence type="ECO:0000256" key="2">
    <source>
        <dbReference type="ARBA" id="ARBA00023125"/>
    </source>
</evidence>
<keyword evidence="3" id="KW-0804">Transcription</keyword>
<protein>
    <submittedName>
        <fullName evidence="6">TetR family transcriptional regulator</fullName>
    </submittedName>
</protein>
<evidence type="ECO:0000313" key="7">
    <source>
        <dbReference type="Proteomes" id="UP001208041"/>
    </source>
</evidence>
<dbReference type="GO" id="GO:0003700">
    <property type="term" value="F:DNA-binding transcription factor activity"/>
    <property type="evidence" value="ECO:0007669"/>
    <property type="project" value="TreeGrafter"/>
</dbReference>
<dbReference type="InterPro" id="IPR036271">
    <property type="entry name" value="Tet_transcr_reg_TetR-rel_C_sf"/>
</dbReference>
<proteinExistence type="predicted"/>
<feature type="domain" description="HTH tetR-type" evidence="5">
    <location>
        <begin position="11"/>
        <end position="71"/>
    </location>
</feature>
<dbReference type="Proteomes" id="UP001208041">
    <property type="component" value="Unassembled WGS sequence"/>
</dbReference>
<name>A0AAE3LQW9_9RHOB</name>
<keyword evidence="1" id="KW-0805">Transcription regulation</keyword>
<comment type="caution">
    <text evidence="6">The sequence shown here is derived from an EMBL/GenBank/DDBJ whole genome shotgun (WGS) entry which is preliminary data.</text>
</comment>
<keyword evidence="7" id="KW-1185">Reference proteome</keyword>
<dbReference type="GO" id="GO:0000976">
    <property type="term" value="F:transcription cis-regulatory region binding"/>
    <property type="evidence" value="ECO:0007669"/>
    <property type="project" value="TreeGrafter"/>
</dbReference>
<dbReference type="InterPro" id="IPR041678">
    <property type="entry name" value="TetR_C_16"/>
</dbReference>
<feature type="DNA-binding region" description="H-T-H motif" evidence="4">
    <location>
        <begin position="34"/>
        <end position="53"/>
    </location>
</feature>
<dbReference type="Pfam" id="PF17920">
    <property type="entry name" value="TetR_C_16"/>
    <property type="match status" value="1"/>
</dbReference>
<dbReference type="SUPFAM" id="SSF48498">
    <property type="entry name" value="Tetracyclin repressor-like, C-terminal domain"/>
    <property type="match status" value="1"/>
</dbReference>
<dbReference type="InterPro" id="IPR009057">
    <property type="entry name" value="Homeodomain-like_sf"/>
</dbReference>
<dbReference type="PROSITE" id="PS50977">
    <property type="entry name" value="HTH_TETR_2"/>
    <property type="match status" value="1"/>
</dbReference>
<dbReference type="PANTHER" id="PTHR30055">
    <property type="entry name" value="HTH-TYPE TRANSCRIPTIONAL REGULATOR RUTR"/>
    <property type="match status" value="1"/>
</dbReference>
<dbReference type="PRINTS" id="PR00455">
    <property type="entry name" value="HTHTETR"/>
</dbReference>
<sequence length="189" mass="20343">MPAVKRKRNADATREDILTAAQKLFTAKGFDGAGMREIAAEAGINVALINRYYGSKHGLYKAVVATVNADEFFGNDMSTFGAHMAAVLMGHPLKKEGFDPTLAMLRSASSEESVSVITEALSDLFVKVLADKLREEGYANCDEKAALLLSTILGFDMTRRIFRIDGLGLDHSDTATPLLATSLQAIIDG</sequence>
<dbReference type="Pfam" id="PF00440">
    <property type="entry name" value="TetR_N"/>
    <property type="match status" value="1"/>
</dbReference>
<dbReference type="PANTHER" id="PTHR30055:SF234">
    <property type="entry name" value="HTH-TYPE TRANSCRIPTIONAL REGULATOR BETI"/>
    <property type="match status" value="1"/>
</dbReference>
<dbReference type="InterPro" id="IPR050109">
    <property type="entry name" value="HTH-type_TetR-like_transc_reg"/>
</dbReference>
<accession>A0AAE3LQW9</accession>
<keyword evidence="2 4" id="KW-0238">DNA-binding</keyword>
<organism evidence="6 7">
    <name type="scientific">Halocynthiibacter halioticoli</name>
    <dbReference type="NCBI Taxonomy" id="2986804"/>
    <lineage>
        <taxon>Bacteria</taxon>
        <taxon>Pseudomonadati</taxon>
        <taxon>Pseudomonadota</taxon>
        <taxon>Alphaproteobacteria</taxon>
        <taxon>Rhodobacterales</taxon>
        <taxon>Paracoccaceae</taxon>
        <taxon>Halocynthiibacter</taxon>
    </lineage>
</organism>
<gene>
    <name evidence="6" type="ORF">OH136_05435</name>
</gene>
<evidence type="ECO:0000259" key="5">
    <source>
        <dbReference type="PROSITE" id="PS50977"/>
    </source>
</evidence>
<dbReference type="AlphaFoldDB" id="A0AAE3LQW9"/>
<evidence type="ECO:0000256" key="4">
    <source>
        <dbReference type="PROSITE-ProRule" id="PRU00335"/>
    </source>
</evidence>
<dbReference type="EMBL" id="JAOYFC010000001">
    <property type="protein sequence ID" value="MCV6823993.1"/>
    <property type="molecule type" value="Genomic_DNA"/>
</dbReference>
<dbReference type="InterPro" id="IPR001647">
    <property type="entry name" value="HTH_TetR"/>
</dbReference>